<dbReference type="Gene3D" id="1.10.268.10">
    <property type="entry name" value="Topoisomerase, domain 3"/>
    <property type="match status" value="1"/>
</dbReference>
<comment type="catalytic activity">
    <reaction evidence="5">
        <text>ATP-dependent breakage, passage and rejoining of double-stranded DNA.</text>
        <dbReference type="EC" id="5.6.2.2"/>
    </reaction>
</comment>
<evidence type="ECO:0000256" key="5">
    <source>
        <dbReference type="PROSITE-ProRule" id="PRU01384"/>
    </source>
</evidence>
<keyword evidence="4 5" id="KW-0413">Isomerase</keyword>
<dbReference type="InterPro" id="IPR002205">
    <property type="entry name" value="Topo_IIA_dom_A"/>
</dbReference>
<keyword evidence="9" id="KW-1185">Reference proteome</keyword>
<name>A0A6G9LLJ5_9CAUD</name>
<dbReference type="GO" id="GO:0009330">
    <property type="term" value="C:DNA topoisomerase type II (double strand cut, ATP-hydrolyzing) complex"/>
    <property type="evidence" value="ECO:0007669"/>
    <property type="project" value="TreeGrafter"/>
</dbReference>
<dbReference type="SMART" id="SM00434">
    <property type="entry name" value="TOP4c"/>
    <property type="match status" value="1"/>
</dbReference>
<evidence type="ECO:0000256" key="4">
    <source>
        <dbReference type="ARBA" id="ARBA00023235"/>
    </source>
</evidence>
<dbReference type="GO" id="GO:0006265">
    <property type="term" value="P:DNA topological change"/>
    <property type="evidence" value="ECO:0007669"/>
    <property type="project" value="UniProtKB-UniRule"/>
</dbReference>
<dbReference type="PANTHER" id="PTHR43493:SF5">
    <property type="entry name" value="DNA GYRASE SUBUNIT A, CHLOROPLASTIC_MITOCHONDRIAL"/>
    <property type="match status" value="1"/>
</dbReference>
<evidence type="ECO:0000259" key="7">
    <source>
        <dbReference type="PROSITE" id="PS52040"/>
    </source>
</evidence>
<dbReference type="InterPro" id="IPR013758">
    <property type="entry name" value="Topo_IIA_A/C_ab"/>
</dbReference>
<dbReference type="GO" id="GO:0005524">
    <property type="term" value="F:ATP binding"/>
    <property type="evidence" value="ECO:0007669"/>
    <property type="project" value="InterPro"/>
</dbReference>
<dbReference type="Gene3D" id="3.30.1360.40">
    <property type="match status" value="1"/>
</dbReference>
<evidence type="ECO:0000256" key="1">
    <source>
        <dbReference type="ARBA" id="ARBA00008263"/>
    </source>
</evidence>
<reference evidence="9" key="1">
    <citation type="submission" date="2020-02" db="EMBL/GenBank/DDBJ databases">
        <authorList>
            <person name="Olsen N.S."/>
            <person name="Forero-Junco L."/>
            <person name="Kot W."/>
            <person name="Hansen L.H."/>
        </authorList>
    </citation>
    <scope>NUCLEOTIDE SEQUENCE [LARGE SCALE GENOMIC DNA]</scope>
</reference>
<dbReference type="InterPro" id="IPR050220">
    <property type="entry name" value="Type_II_DNA_Topoisomerases"/>
</dbReference>
<sequence>MINKVGLGEQLNDAMMGMSAYTILQRAIPDFRDGFKPVNRRIITSMLLNKTFNFTKSATVEGRVMQLHPHGGSYGSIVGLVQKDRNSLPFLTGKGSWGQYTSSDQQPAAARYTEVKLGKNALEVTKELKEKSVDYVPNYDGTINVPEVLPVTYPSILTQSQSGIANGFATSILSYNIHELYDMIDDILMLRGRTKPIYPDFPTGATIIKDDEEALNVIRTGRGSFTMRAKIEIDNNKLIVTEIPYGVKREQIIKKIIELNKRGTLKEVTDVRDGTSFKGMKIVITAKKNTDMKELIVKLYKLTPLQAKVSANMNVLIDGRLEVLGVEELLLNWIKWRVSVIKRGLNNKLTNMKKDLHILEGLRKIASVDEVIRIVRFEDDDKVDQLLMEAFNLTEEQAEYIGKMTLRSLNEKRIQNRLKDIEDLESRIKDLEETIDNDGLLKVILQRRMMETMKEIDAPKRKTEIITIDEEKEKEVHKIVKVKEVDNAKYFVCFTKNGWLLKGKNKNDMESQLILGDEIVQYWEVQNDKNIVLFMKDKSVRNIKVKQIKDKEFVGNDALFAECNVDESALVLLVFDEGHIVKIPIDAFVKNRQIMEKGYFDGENLIYVKQLNGEKLINIFIGDKQKPKTIEVETINIKKNRLARGQKLFNNKKLEKVNVTLG</sequence>
<evidence type="ECO:0000313" key="9">
    <source>
        <dbReference type="Proteomes" id="UP000501773"/>
    </source>
</evidence>
<evidence type="ECO:0000313" key="8">
    <source>
        <dbReference type="EMBL" id="QIQ66257.1"/>
    </source>
</evidence>
<accession>A0A6G9LLJ5</accession>
<dbReference type="PANTHER" id="PTHR43493">
    <property type="entry name" value="DNA GYRASE/TOPOISOMERASE SUBUNIT A"/>
    <property type="match status" value="1"/>
</dbReference>
<keyword evidence="2 5" id="KW-0799">Topoisomerase</keyword>
<dbReference type="EMBL" id="MT119360">
    <property type="protein sequence ID" value="QIQ66257.1"/>
    <property type="molecule type" value="Genomic_DNA"/>
</dbReference>
<organism evidence="8 9">
    <name type="scientific">Enterococcus phage nattely</name>
    <dbReference type="NCBI Taxonomy" id="2719593"/>
    <lineage>
        <taxon>Viruses</taxon>
        <taxon>Duplodnaviria</taxon>
        <taxon>Heunggongvirae</taxon>
        <taxon>Uroviricota</taxon>
        <taxon>Caudoviricetes</taxon>
        <taxon>Andrewesvirinae</taxon>
        <taxon>Vipetofemvirus</taxon>
        <taxon>Vipetofemvirus nattely</taxon>
    </lineage>
</organism>
<keyword evidence="6" id="KW-0175">Coiled coil</keyword>
<gene>
    <name evidence="8" type="ORF">nattely_90</name>
</gene>
<dbReference type="SUPFAM" id="SSF56719">
    <property type="entry name" value="Type II DNA topoisomerase"/>
    <property type="match status" value="1"/>
</dbReference>
<feature type="coiled-coil region" evidence="6">
    <location>
        <begin position="414"/>
        <end position="441"/>
    </location>
</feature>
<protein>
    <recommendedName>
        <fullName evidence="7">Topo IIA-type catalytic domain-containing protein</fullName>
    </recommendedName>
</protein>
<evidence type="ECO:0000256" key="2">
    <source>
        <dbReference type="ARBA" id="ARBA00023029"/>
    </source>
</evidence>
<proteinExistence type="inferred from homology"/>
<dbReference type="Pfam" id="PF00521">
    <property type="entry name" value="DNA_topoisoIV"/>
    <property type="match status" value="1"/>
</dbReference>
<dbReference type="InterPro" id="IPR013757">
    <property type="entry name" value="Topo_IIA_A_a_sf"/>
</dbReference>
<evidence type="ECO:0000256" key="6">
    <source>
        <dbReference type="SAM" id="Coils"/>
    </source>
</evidence>
<keyword evidence="3 5" id="KW-0238">DNA-binding</keyword>
<feature type="domain" description="Topo IIA-type catalytic" evidence="7">
    <location>
        <begin position="28"/>
        <end position="476"/>
    </location>
</feature>
<dbReference type="Proteomes" id="UP000501773">
    <property type="component" value="Segment"/>
</dbReference>
<comment type="similarity">
    <text evidence="1">Belongs to the type II topoisomerase GyrA/ParC subunit family.</text>
</comment>
<dbReference type="Gene3D" id="3.90.199.10">
    <property type="entry name" value="Topoisomerase II, domain 5"/>
    <property type="match status" value="1"/>
</dbReference>
<dbReference type="SUPFAM" id="SSF101904">
    <property type="entry name" value="GyrA/ParC C-terminal domain-like"/>
    <property type="match status" value="1"/>
</dbReference>
<feature type="active site" description="O-(5'-phospho-DNA)-tyrosine intermediate" evidence="5">
    <location>
        <position position="112"/>
    </location>
</feature>
<dbReference type="PROSITE" id="PS52040">
    <property type="entry name" value="TOPO_IIA"/>
    <property type="match status" value="1"/>
</dbReference>
<dbReference type="InterPro" id="IPR035516">
    <property type="entry name" value="Gyrase/topoIV_suA_C"/>
</dbReference>
<dbReference type="GO" id="GO:0003677">
    <property type="term" value="F:DNA binding"/>
    <property type="evidence" value="ECO:0007669"/>
    <property type="project" value="UniProtKB-UniRule"/>
</dbReference>
<dbReference type="InterPro" id="IPR013760">
    <property type="entry name" value="Topo_IIA-like_dom_sf"/>
</dbReference>
<dbReference type="GO" id="GO:0003918">
    <property type="term" value="F:DNA topoisomerase type II (double strand cut, ATP-hydrolyzing) activity"/>
    <property type="evidence" value="ECO:0007669"/>
    <property type="project" value="UniProtKB-EC"/>
</dbReference>
<evidence type="ECO:0000256" key="3">
    <source>
        <dbReference type="ARBA" id="ARBA00023125"/>
    </source>
</evidence>